<feature type="transmembrane region" description="Helical" evidence="1">
    <location>
        <begin position="113"/>
        <end position="136"/>
    </location>
</feature>
<proteinExistence type="predicted"/>
<dbReference type="PANTHER" id="PTHR37305">
    <property type="entry name" value="INTEGRAL MEMBRANE PROTEIN-RELATED"/>
    <property type="match status" value="1"/>
</dbReference>
<keyword evidence="1" id="KW-1133">Transmembrane helix</keyword>
<dbReference type="GO" id="GO:0005886">
    <property type="term" value="C:plasma membrane"/>
    <property type="evidence" value="ECO:0007669"/>
    <property type="project" value="UniProtKB-SubCell"/>
</dbReference>
<dbReference type="PANTHER" id="PTHR37305:SF1">
    <property type="entry name" value="MEMBRANE PROTEIN"/>
    <property type="match status" value="1"/>
</dbReference>
<gene>
    <name evidence="2" type="ORF">CLV70_107113</name>
</gene>
<comment type="caution">
    <text evidence="2">The sequence shown here is derived from an EMBL/GenBank/DDBJ whole genome shotgun (WGS) entry which is preliminary data.</text>
</comment>
<keyword evidence="1" id="KW-0812">Transmembrane</keyword>
<feature type="transmembrane region" description="Helical" evidence="1">
    <location>
        <begin position="157"/>
        <end position="185"/>
    </location>
</feature>
<organism evidence="2 3">
    <name type="scientific">Pseudosporangium ferrugineum</name>
    <dbReference type="NCBI Taxonomy" id="439699"/>
    <lineage>
        <taxon>Bacteria</taxon>
        <taxon>Bacillati</taxon>
        <taxon>Actinomycetota</taxon>
        <taxon>Actinomycetes</taxon>
        <taxon>Micromonosporales</taxon>
        <taxon>Micromonosporaceae</taxon>
        <taxon>Pseudosporangium</taxon>
    </lineage>
</organism>
<evidence type="ECO:0000313" key="3">
    <source>
        <dbReference type="Proteomes" id="UP000239209"/>
    </source>
</evidence>
<evidence type="ECO:0000313" key="2">
    <source>
        <dbReference type="EMBL" id="PRY28810.1"/>
    </source>
</evidence>
<name>A0A2T0S5X6_9ACTN</name>
<dbReference type="RefSeq" id="WP_106127415.1">
    <property type="nucleotide sequence ID" value="NZ_PVZG01000007.1"/>
</dbReference>
<protein>
    <submittedName>
        <fullName evidence="2">ABC-2 family transporter</fullName>
    </submittedName>
</protein>
<dbReference type="GO" id="GO:0140359">
    <property type="term" value="F:ABC-type transporter activity"/>
    <property type="evidence" value="ECO:0007669"/>
    <property type="project" value="InterPro"/>
</dbReference>
<dbReference type="EMBL" id="PVZG01000007">
    <property type="protein sequence ID" value="PRY28810.1"/>
    <property type="molecule type" value="Genomic_DNA"/>
</dbReference>
<dbReference type="OrthoDB" id="3352119at2"/>
<accession>A0A2T0S5X6</accession>
<dbReference type="AlphaFoldDB" id="A0A2T0S5X6"/>
<feature type="transmembrane region" description="Helical" evidence="1">
    <location>
        <begin position="205"/>
        <end position="222"/>
    </location>
</feature>
<feature type="transmembrane region" description="Helical" evidence="1">
    <location>
        <begin position="229"/>
        <end position="253"/>
    </location>
</feature>
<feature type="transmembrane region" description="Helical" evidence="1">
    <location>
        <begin position="19"/>
        <end position="37"/>
    </location>
</feature>
<dbReference type="Proteomes" id="UP000239209">
    <property type="component" value="Unassembled WGS sequence"/>
</dbReference>
<reference evidence="2 3" key="1">
    <citation type="submission" date="2018-03" db="EMBL/GenBank/DDBJ databases">
        <title>Genomic Encyclopedia of Archaeal and Bacterial Type Strains, Phase II (KMG-II): from individual species to whole genera.</title>
        <authorList>
            <person name="Goeker M."/>
        </authorList>
    </citation>
    <scope>NUCLEOTIDE SEQUENCE [LARGE SCALE GENOMIC DNA]</scope>
    <source>
        <strain evidence="2 3">DSM 45348</strain>
    </source>
</reference>
<keyword evidence="1" id="KW-0472">Membrane</keyword>
<sequence length="327" mass="35194">MSLYTAETRRLTKRRFSRFFLLGVVVVLALIAGGMFFSNQKNTPEVVAAAQAKADREFQQAVVQSEAEKKACAAQPGSDCANMWTPTRDDFQAEWYMPSTFDFREQFGAMETALAAILAVMAFVIGASFVGAEWTSGGMMNLLLWRPQRIKVLSTKLGALLVTLSVVTVVISLIWTGIFAVIGNLRGTMEGMTSGAWQSVMLMELRGLGLVLFAGAVGFGLASLGRHTAVAMGVAIGVVVLFQFGLGTVLSLAGVKFLEAYLIPTWAAAWVDKSVKLEDWNACNVSPDGCVPDTLTITWPMAGGVFGAVLVLVVGLAMWTLRSRDIT</sequence>
<keyword evidence="3" id="KW-1185">Reference proteome</keyword>
<feature type="transmembrane region" description="Helical" evidence="1">
    <location>
        <begin position="301"/>
        <end position="321"/>
    </location>
</feature>
<dbReference type="Pfam" id="PF12679">
    <property type="entry name" value="ABC2_membrane_2"/>
    <property type="match status" value="1"/>
</dbReference>
<evidence type="ECO:0000256" key="1">
    <source>
        <dbReference type="SAM" id="Phobius"/>
    </source>
</evidence>